<organism evidence="1 2">
    <name type="scientific">Stylonychia lemnae</name>
    <name type="common">Ciliate</name>
    <dbReference type="NCBI Taxonomy" id="5949"/>
    <lineage>
        <taxon>Eukaryota</taxon>
        <taxon>Sar</taxon>
        <taxon>Alveolata</taxon>
        <taxon>Ciliophora</taxon>
        <taxon>Intramacronucleata</taxon>
        <taxon>Spirotrichea</taxon>
        <taxon>Stichotrichia</taxon>
        <taxon>Sporadotrichida</taxon>
        <taxon>Oxytrichidae</taxon>
        <taxon>Stylonychinae</taxon>
        <taxon>Stylonychia</taxon>
    </lineage>
</organism>
<dbReference type="Proteomes" id="UP000039865">
    <property type="component" value="Unassembled WGS sequence"/>
</dbReference>
<accession>A0A078A7M2</accession>
<dbReference type="InParanoid" id="A0A078A7M2"/>
<gene>
    <name evidence="1" type="primary">Contig7208.g7718</name>
    <name evidence="1" type="ORF">STYLEM_6828</name>
</gene>
<name>A0A078A7M2_STYLE</name>
<evidence type="ECO:0000313" key="1">
    <source>
        <dbReference type="EMBL" id="CDW77861.1"/>
    </source>
</evidence>
<dbReference type="AlphaFoldDB" id="A0A078A7M2"/>
<evidence type="ECO:0008006" key="3">
    <source>
        <dbReference type="Google" id="ProtNLM"/>
    </source>
</evidence>
<keyword evidence="2" id="KW-1185">Reference proteome</keyword>
<sequence>MFQVQLGHIDSHFPEIVKEIFILDGKSQEIRCYIVLQIIPGYNLKWMFEEKITNLNRETKLRVTPSETIFTQEKYLYLFYLAIEYIYNIELNQIYHGNLSETCILIKDDFEIVVDGYDLSIIYNPQQDNLKYHLKGLNQTNTPQQAIGQIFNNSFAFKFEQASSLAPISRILHLQHNYRQQELSKVDKELYFIENDINKNPEYLTNYWMGRYYEVKAKRAYEMKFDSAIDDFKIAKSLCKNQITMRDMLRLTAKIHIYNNRTKNALNDMFKELFINKTQFGDLSLEVIQNYFNISKYYLKQNDGGEADLYFQQIVAILKQRVKLLKNSKTFQSLEEKDDFIIDYYTLFEDQGKLFDEIFNLMIGHKDYIMAKNLMSDVIQIKDFLIEQGEQDDDQKLEQDRYQIGLFKLRLSTALYHLQEIDQSYNTLIESSENILLTDENSELMIQFTLIKAKNYYFQALIQHDWFDLQEAQSLLNQVLYTLENLNWQMEEVLLIQIDSYDLLGKIAENQQSYKVMQENLELKMQKQMILYAKNQFCQQVLNTYLQIADCYSLNKDFHKSIKLLRSLIKFNVIIHQQSKHPGKLLNYDLEDTIYEKIVINFDHLKEYHKAIKVLDSQLASERLKGRYDHNIDKVIKLNFKKVEFKVKLDDYDDAYDILYGLIDYVENEEDFQLERIRIQIELGDLMELEKQYSDAYHQYKITLKELSEITATVNNKKQIEALKKDLKSKLRI</sequence>
<proteinExistence type="predicted"/>
<reference evidence="1 2" key="1">
    <citation type="submission" date="2014-06" db="EMBL/GenBank/DDBJ databases">
        <authorList>
            <person name="Swart Estienne"/>
        </authorList>
    </citation>
    <scope>NUCLEOTIDE SEQUENCE [LARGE SCALE GENOMIC DNA]</scope>
    <source>
        <strain evidence="1 2">130c</strain>
    </source>
</reference>
<protein>
    <recommendedName>
        <fullName evidence="3">Protein kinase domain-containing protein</fullName>
    </recommendedName>
</protein>
<dbReference type="EMBL" id="CCKQ01006543">
    <property type="protein sequence ID" value="CDW77861.1"/>
    <property type="molecule type" value="Genomic_DNA"/>
</dbReference>
<evidence type="ECO:0000313" key="2">
    <source>
        <dbReference type="Proteomes" id="UP000039865"/>
    </source>
</evidence>